<keyword evidence="6 7" id="KW-0472">Membrane</keyword>
<feature type="transmembrane region" description="Helical" evidence="7">
    <location>
        <begin position="260"/>
        <end position="281"/>
    </location>
</feature>
<accession>A0A5M8RZ24</accession>
<evidence type="ECO:0000256" key="2">
    <source>
        <dbReference type="ARBA" id="ARBA00022448"/>
    </source>
</evidence>
<keyword evidence="2" id="KW-0813">Transport</keyword>
<dbReference type="GO" id="GO:0022857">
    <property type="term" value="F:transmembrane transporter activity"/>
    <property type="evidence" value="ECO:0007669"/>
    <property type="project" value="InterPro"/>
</dbReference>
<feature type="transmembrane region" description="Helical" evidence="7">
    <location>
        <begin position="12"/>
        <end position="37"/>
    </location>
</feature>
<evidence type="ECO:0000256" key="7">
    <source>
        <dbReference type="SAM" id="Phobius"/>
    </source>
</evidence>
<organism evidence="8 9">
    <name type="scientific">Bacillus swezeyi</name>
    <dbReference type="NCBI Taxonomy" id="1925020"/>
    <lineage>
        <taxon>Bacteria</taxon>
        <taxon>Bacillati</taxon>
        <taxon>Bacillota</taxon>
        <taxon>Bacilli</taxon>
        <taxon>Bacillales</taxon>
        <taxon>Bacillaceae</taxon>
        <taxon>Bacillus</taxon>
    </lineage>
</organism>
<dbReference type="EMBL" id="QSND01000001">
    <property type="protein sequence ID" value="KAA6452738.1"/>
    <property type="molecule type" value="Genomic_DNA"/>
</dbReference>
<dbReference type="Pfam" id="PF07690">
    <property type="entry name" value="MFS_1"/>
    <property type="match status" value="1"/>
</dbReference>
<evidence type="ECO:0000313" key="8">
    <source>
        <dbReference type="EMBL" id="KAA6452738.1"/>
    </source>
</evidence>
<feature type="transmembrane region" description="Helical" evidence="7">
    <location>
        <begin position="352"/>
        <end position="375"/>
    </location>
</feature>
<feature type="transmembrane region" description="Helical" evidence="7">
    <location>
        <begin position="219"/>
        <end position="240"/>
    </location>
</feature>
<comment type="caution">
    <text evidence="8">The sequence shown here is derived from an EMBL/GenBank/DDBJ whole genome shotgun (WGS) entry which is preliminary data.</text>
</comment>
<dbReference type="GO" id="GO:0005886">
    <property type="term" value="C:plasma membrane"/>
    <property type="evidence" value="ECO:0007669"/>
    <property type="project" value="UniProtKB-SubCell"/>
</dbReference>
<dbReference type="PANTHER" id="PTHR23513">
    <property type="entry name" value="INTEGRAL MEMBRANE EFFLUX PROTEIN-RELATED"/>
    <property type="match status" value="1"/>
</dbReference>
<evidence type="ECO:0000256" key="5">
    <source>
        <dbReference type="ARBA" id="ARBA00022989"/>
    </source>
</evidence>
<name>A0A5M8RZ24_9BACI</name>
<feature type="transmembrane region" description="Helical" evidence="7">
    <location>
        <begin position="311"/>
        <end position="331"/>
    </location>
</feature>
<dbReference type="InterPro" id="IPR036259">
    <property type="entry name" value="MFS_trans_sf"/>
</dbReference>
<gene>
    <name evidence="8" type="ORF">DX927_00485</name>
</gene>
<dbReference type="InterPro" id="IPR011701">
    <property type="entry name" value="MFS"/>
</dbReference>
<dbReference type="Proteomes" id="UP000324326">
    <property type="component" value="Unassembled WGS sequence"/>
</dbReference>
<dbReference type="SUPFAM" id="SSF103473">
    <property type="entry name" value="MFS general substrate transporter"/>
    <property type="match status" value="1"/>
</dbReference>
<protein>
    <submittedName>
        <fullName evidence="8">MFS transporter</fullName>
    </submittedName>
</protein>
<dbReference type="PANTHER" id="PTHR23513:SF9">
    <property type="entry name" value="ENTEROBACTIN EXPORTER ENTS"/>
    <property type="match status" value="1"/>
</dbReference>
<keyword evidence="4 7" id="KW-0812">Transmembrane</keyword>
<feature type="transmembrane region" description="Helical" evidence="7">
    <location>
        <begin position="173"/>
        <end position="192"/>
    </location>
</feature>
<dbReference type="RefSeq" id="WP_148955503.1">
    <property type="nucleotide sequence ID" value="NZ_QSND01000001.1"/>
</dbReference>
<evidence type="ECO:0000256" key="1">
    <source>
        <dbReference type="ARBA" id="ARBA00004651"/>
    </source>
</evidence>
<feature type="transmembrane region" description="Helical" evidence="7">
    <location>
        <begin position="288"/>
        <end position="305"/>
    </location>
</feature>
<sequence>MNSDTVWQRNFNFLFCSKLVKVTADCFAVNTILWFLIFEGKGAIGTALLLAVSFLPQALLGPIITPLMKTNTLKFWMFFADITRAILMLTIPMCYFSGFSPLWLILLLMLIHSATGASYNPASVSLIPKIVKKNLIQKANAVMQSSEHIVRLIGVTVCGVTIVAIGAAEAMLITLPLYLLSASLVLFIKYKIKRVEESESERTEQKGTYFKKLKRGFTLVRSHHILFPLAVYCVFSNLASAPWEALSAVYIAEELGGDPIIHSLLKVTTAGGAFLLGYVLAKVKVNRYGLLFVTAGIIEGIAFFVTGMNPLLPLVFLAALALGATISAINVPEHTIIQISVDDEDQPQVYSVISMISYVMIPLGAIVGGYAATVFGSGRVIAAGGVVEIIAGVAILLFTKLGKAKRIDMIREKEENLEA</sequence>
<dbReference type="CDD" id="cd06173">
    <property type="entry name" value="MFS_MefA_like"/>
    <property type="match status" value="1"/>
</dbReference>
<keyword evidence="3" id="KW-1003">Cell membrane</keyword>
<keyword evidence="5 7" id="KW-1133">Transmembrane helix</keyword>
<evidence type="ECO:0000256" key="3">
    <source>
        <dbReference type="ARBA" id="ARBA00022475"/>
    </source>
</evidence>
<feature type="transmembrane region" description="Helical" evidence="7">
    <location>
        <begin position="75"/>
        <end position="98"/>
    </location>
</feature>
<evidence type="ECO:0000256" key="4">
    <source>
        <dbReference type="ARBA" id="ARBA00022692"/>
    </source>
</evidence>
<evidence type="ECO:0000313" key="9">
    <source>
        <dbReference type="Proteomes" id="UP000324326"/>
    </source>
</evidence>
<proteinExistence type="predicted"/>
<dbReference type="AlphaFoldDB" id="A0A5M8RZ24"/>
<feature type="transmembrane region" description="Helical" evidence="7">
    <location>
        <begin position="43"/>
        <end position="63"/>
    </location>
</feature>
<dbReference type="Gene3D" id="1.20.1250.20">
    <property type="entry name" value="MFS general substrate transporter like domains"/>
    <property type="match status" value="1"/>
</dbReference>
<dbReference type="STRING" id="1925020.BTA30_01880"/>
<reference evidence="8 9" key="1">
    <citation type="submission" date="2018-08" db="EMBL/GenBank/DDBJ databases">
        <title>Bacillus phenotypic plasticity.</title>
        <authorList>
            <person name="Hurtado E."/>
        </authorList>
    </citation>
    <scope>NUCLEOTIDE SEQUENCE [LARGE SCALE GENOMIC DNA]</scope>
    <source>
        <strain evidence="8 9">427</strain>
    </source>
</reference>
<feature type="transmembrane region" description="Helical" evidence="7">
    <location>
        <begin position="381"/>
        <end position="401"/>
    </location>
</feature>
<evidence type="ECO:0000256" key="6">
    <source>
        <dbReference type="ARBA" id="ARBA00023136"/>
    </source>
</evidence>
<comment type="subcellular location">
    <subcellularLocation>
        <location evidence="1">Cell membrane</location>
        <topology evidence="1">Multi-pass membrane protein</topology>
    </subcellularLocation>
</comment>